<dbReference type="OrthoDB" id="10549104at2759"/>
<sequence length="231" mass="26897">MSSSCTAITSDSFDELFQTKSKSTWSKLLSCCCWFPQRRKNVRVVPILKTPKLRQVIVSENVSRQDKVQIRMSLVEERSLTPITTDTAYAKPPIHKRRKLIAAAHEFSELMTFNRIEVDTEPIITSKSKRNAVRFQLCRLRKSAGERRRHEQELSNRLAALELRLRDIDDEVISSSESNRRPDERKFGARADHKVPRMATREIERRSLRKPKEICAIDRSTIELVPRTELH</sequence>
<dbReference type="GeneID" id="111254825"/>
<organism evidence="1 2">
    <name type="scientific">Varroa destructor</name>
    <name type="common">Honeybee mite</name>
    <dbReference type="NCBI Taxonomy" id="109461"/>
    <lineage>
        <taxon>Eukaryota</taxon>
        <taxon>Metazoa</taxon>
        <taxon>Ecdysozoa</taxon>
        <taxon>Arthropoda</taxon>
        <taxon>Chelicerata</taxon>
        <taxon>Arachnida</taxon>
        <taxon>Acari</taxon>
        <taxon>Parasitiformes</taxon>
        <taxon>Mesostigmata</taxon>
        <taxon>Gamasina</taxon>
        <taxon>Dermanyssoidea</taxon>
        <taxon>Varroidae</taxon>
        <taxon>Varroa</taxon>
    </lineage>
</organism>
<dbReference type="Proteomes" id="UP000594260">
    <property type="component" value="Unplaced"/>
</dbReference>
<dbReference type="KEGG" id="vde:111254825"/>
<dbReference type="EnsemblMetazoa" id="XM_022816075">
    <property type="protein sequence ID" value="XP_022671810"/>
    <property type="gene ID" value="LOC111254825"/>
</dbReference>
<reference evidence="1" key="1">
    <citation type="submission" date="2021-01" db="UniProtKB">
        <authorList>
            <consortium name="EnsemblMetazoa"/>
        </authorList>
    </citation>
    <scope>IDENTIFICATION</scope>
</reference>
<protein>
    <submittedName>
        <fullName evidence="1">Uncharacterized protein</fullName>
    </submittedName>
</protein>
<dbReference type="RefSeq" id="XP_022671810.1">
    <property type="nucleotide sequence ID" value="XM_022816075.1"/>
</dbReference>
<name>A0A7M7KWE3_VARDE</name>
<evidence type="ECO:0000313" key="1">
    <source>
        <dbReference type="EnsemblMetazoa" id="XP_022671811"/>
    </source>
</evidence>
<accession>A0A7M7KWE3</accession>
<dbReference type="RefSeq" id="XP_022671811.1">
    <property type="nucleotide sequence ID" value="XM_022816076.1"/>
</dbReference>
<keyword evidence="2" id="KW-1185">Reference proteome</keyword>
<evidence type="ECO:0000313" key="2">
    <source>
        <dbReference type="Proteomes" id="UP000594260"/>
    </source>
</evidence>
<dbReference type="InParanoid" id="A0A7M7KWE3"/>
<dbReference type="AlphaFoldDB" id="A0A7M7KWE3"/>
<proteinExistence type="predicted"/>
<dbReference type="EnsemblMetazoa" id="XM_022816076">
    <property type="protein sequence ID" value="XP_022671811"/>
    <property type="gene ID" value="LOC111254825"/>
</dbReference>